<feature type="compositionally biased region" description="Basic residues" evidence="10">
    <location>
        <begin position="228"/>
        <end position="249"/>
    </location>
</feature>
<name>A0A1S3K379_LINAN</name>
<feature type="region of interest" description="Disordered" evidence="10">
    <location>
        <begin position="217"/>
        <end position="352"/>
    </location>
</feature>
<keyword evidence="2" id="KW-0597">Phosphoprotein</keyword>
<evidence type="ECO:0000256" key="9">
    <source>
        <dbReference type="ARBA" id="ARBA00074520"/>
    </source>
</evidence>
<dbReference type="Gene3D" id="1.10.10.60">
    <property type="entry name" value="Homeodomain-like"/>
    <property type="match status" value="1"/>
</dbReference>
<evidence type="ECO:0000256" key="3">
    <source>
        <dbReference type="ARBA" id="ARBA00022765"/>
    </source>
</evidence>
<comment type="function">
    <text evidence="7">Involved in chromatin organization.</text>
</comment>
<keyword evidence="3" id="KW-0013">ADP-ribosylation</keyword>
<sequence length="402" mass="45666">MSDTELGASSTLGAGDQPVQNQKDRIDKEKNEEERVDGEQKEEKQTPKKSAKKSPKKVEKKEQNDESDEGDEEELGLLERPVIIESGKRERKKTERLEATLSVTPKDKKVEIKEGVGIKLGACVRIEHFLNKTKSEELKPLHRILYNRVGSASEIKKNIRQFSGFPFESDSTEFEKKVASLNKYHIPVLKLICEVLDLEKSGAKDTIVTRIMDFLMNPKDSGRAPPAPKKRKSSGKKEGKGKRKRKSGEKKKENNEDADDEDDDDDEISDEEEDEEEEEEEKPKKKQKVEKTPKKTPQKKPKKEPAKPKKSPLKKATPKKKKAPVSTDSDEDSSDDEPLMKKPKGPPVDEELKDVIKKILDGANLEEVTMKTVCKQVYAKYPEFDLTDRKDFIKATVRQIIS</sequence>
<feature type="compositionally biased region" description="Acidic residues" evidence="10">
    <location>
        <begin position="65"/>
        <end position="76"/>
    </location>
</feature>
<organism evidence="12 13">
    <name type="scientific">Lingula anatina</name>
    <name type="common">Brachiopod</name>
    <name type="synonym">Lingula unguis</name>
    <dbReference type="NCBI Taxonomy" id="7574"/>
    <lineage>
        <taxon>Eukaryota</taxon>
        <taxon>Metazoa</taxon>
        <taxon>Spiralia</taxon>
        <taxon>Lophotrochozoa</taxon>
        <taxon>Brachiopoda</taxon>
        <taxon>Linguliformea</taxon>
        <taxon>Lingulata</taxon>
        <taxon>Lingulida</taxon>
        <taxon>Linguloidea</taxon>
        <taxon>Lingulidae</taxon>
        <taxon>Lingula</taxon>
    </lineage>
</organism>
<dbReference type="InterPro" id="IPR044198">
    <property type="entry name" value="DEK"/>
</dbReference>
<feature type="compositionally biased region" description="Basic residues" evidence="10">
    <location>
        <begin position="284"/>
        <end position="323"/>
    </location>
</feature>
<evidence type="ECO:0000256" key="8">
    <source>
        <dbReference type="ARBA" id="ARBA00064832"/>
    </source>
</evidence>
<dbReference type="GO" id="GO:0042393">
    <property type="term" value="F:histone binding"/>
    <property type="evidence" value="ECO:0007669"/>
    <property type="project" value="TreeGrafter"/>
</dbReference>
<protein>
    <recommendedName>
        <fullName evidence="9">Protein DEK</fullName>
    </recommendedName>
</protein>
<dbReference type="GO" id="GO:2000779">
    <property type="term" value="P:regulation of double-strand break repair"/>
    <property type="evidence" value="ECO:0007669"/>
    <property type="project" value="TreeGrafter"/>
</dbReference>
<evidence type="ECO:0000259" key="11">
    <source>
        <dbReference type="PROSITE" id="PS51998"/>
    </source>
</evidence>
<dbReference type="KEGG" id="lak:106178444"/>
<dbReference type="RefSeq" id="XP_013417083.1">
    <property type="nucleotide sequence ID" value="XM_013561629.1"/>
</dbReference>
<keyword evidence="12" id="KW-1185">Reference proteome</keyword>
<dbReference type="PROSITE" id="PS51998">
    <property type="entry name" value="DEK_C"/>
    <property type="match status" value="1"/>
</dbReference>
<dbReference type="InterPro" id="IPR014876">
    <property type="entry name" value="DEK_C"/>
</dbReference>
<dbReference type="Pfam" id="PF08766">
    <property type="entry name" value="DEK_C"/>
    <property type="match status" value="1"/>
</dbReference>
<dbReference type="AlphaFoldDB" id="A0A1S3K379"/>
<dbReference type="GO" id="GO:0006325">
    <property type="term" value="P:chromatin organization"/>
    <property type="evidence" value="ECO:0007669"/>
    <property type="project" value="UniProtKB-KW"/>
</dbReference>
<dbReference type="FunCoup" id="A0A1S3K379">
    <property type="interactions" value="977"/>
</dbReference>
<gene>
    <name evidence="13" type="primary">LOC106178444</name>
</gene>
<dbReference type="FunFam" id="1.10.10.60:FF:000148">
    <property type="entry name" value="Dek, isoform B"/>
    <property type="match status" value="1"/>
</dbReference>
<keyword evidence="5" id="KW-0238">DNA-binding</keyword>
<dbReference type="InParanoid" id="A0A1S3K379"/>
<dbReference type="Proteomes" id="UP000085678">
    <property type="component" value="Unplaced"/>
</dbReference>
<proteinExistence type="predicted"/>
<evidence type="ECO:0000256" key="6">
    <source>
        <dbReference type="ARBA" id="ARBA00023242"/>
    </source>
</evidence>
<dbReference type="PANTHER" id="PTHR13468">
    <property type="entry name" value="DEK PROTEIN"/>
    <property type="match status" value="1"/>
</dbReference>
<dbReference type="PANTHER" id="PTHR13468:SF1">
    <property type="entry name" value="PROTEIN DEK"/>
    <property type="match status" value="1"/>
</dbReference>
<dbReference type="OrthoDB" id="370884at2759"/>
<feature type="compositionally biased region" description="Acidic residues" evidence="10">
    <location>
        <begin position="256"/>
        <end position="280"/>
    </location>
</feature>
<comment type="subunit">
    <text evidence="8">Found in a mRNA splicing-dependent exon junction complex (EJC) with DEK, RBM8A, RNPS1, SRRM1 and ALYREF/THOC4. Interacts with histones H2A, H2B, H3, H4, acetylated histone H4, non-phosphorylated DAXX and HDAC2. Component of the B-WICH complex, at least composed of SMARCA5/SNF2H, BAZ1B/WSTF, SF3B1, DEK, MYO1C, ERCC6, MYBBP1A and DDX21. Binds DNA.</text>
</comment>
<feature type="compositionally biased region" description="Polar residues" evidence="10">
    <location>
        <begin position="1"/>
        <end position="12"/>
    </location>
</feature>
<accession>A0A1S3K379</accession>
<comment type="subcellular location">
    <subcellularLocation>
        <location evidence="1">Nucleus</location>
    </subcellularLocation>
</comment>
<evidence type="ECO:0000256" key="1">
    <source>
        <dbReference type="ARBA" id="ARBA00004123"/>
    </source>
</evidence>
<dbReference type="STRING" id="7574.A0A1S3K379"/>
<evidence type="ECO:0000256" key="2">
    <source>
        <dbReference type="ARBA" id="ARBA00022553"/>
    </source>
</evidence>
<dbReference type="GO" id="GO:0003677">
    <property type="term" value="F:DNA binding"/>
    <property type="evidence" value="ECO:0007669"/>
    <property type="project" value="UniProtKB-KW"/>
</dbReference>
<evidence type="ECO:0000256" key="7">
    <source>
        <dbReference type="ARBA" id="ARBA00056057"/>
    </source>
</evidence>
<feature type="compositionally biased region" description="Basic and acidic residues" evidence="10">
    <location>
        <begin position="22"/>
        <end position="46"/>
    </location>
</feature>
<evidence type="ECO:0000313" key="12">
    <source>
        <dbReference type="Proteomes" id="UP000085678"/>
    </source>
</evidence>
<keyword evidence="4" id="KW-0156">Chromatin regulator</keyword>
<dbReference type="SUPFAM" id="SSF109715">
    <property type="entry name" value="DEK C-terminal domain"/>
    <property type="match status" value="1"/>
</dbReference>
<evidence type="ECO:0000256" key="10">
    <source>
        <dbReference type="SAM" id="MobiDB-lite"/>
    </source>
</evidence>
<dbReference type="GO" id="GO:0005634">
    <property type="term" value="C:nucleus"/>
    <property type="evidence" value="ECO:0007669"/>
    <property type="project" value="UniProtKB-SubCell"/>
</dbReference>
<reference evidence="13" key="1">
    <citation type="submission" date="2025-08" db="UniProtKB">
        <authorList>
            <consortium name="RefSeq"/>
        </authorList>
    </citation>
    <scope>IDENTIFICATION</scope>
    <source>
        <tissue evidence="13">Gonads</tissue>
    </source>
</reference>
<feature type="domain" description="DEK-C" evidence="11">
    <location>
        <begin position="346"/>
        <end position="402"/>
    </location>
</feature>
<keyword evidence="6" id="KW-0539">Nucleus</keyword>
<evidence type="ECO:0000256" key="4">
    <source>
        <dbReference type="ARBA" id="ARBA00022853"/>
    </source>
</evidence>
<evidence type="ECO:0000256" key="5">
    <source>
        <dbReference type="ARBA" id="ARBA00023125"/>
    </source>
</evidence>
<feature type="region of interest" description="Disordered" evidence="10">
    <location>
        <begin position="1"/>
        <end position="81"/>
    </location>
</feature>
<dbReference type="GeneID" id="106178444"/>
<evidence type="ECO:0000313" key="13">
    <source>
        <dbReference type="RefSeq" id="XP_013417083.1"/>
    </source>
</evidence>
<feature type="compositionally biased region" description="Acidic residues" evidence="10">
    <location>
        <begin position="328"/>
        <end position="337"/>
    </location>
</feature>